<dbReference type="EMBL" id="CM039430">
    <property type="protein sequence ID" value="KAI4346042.1"/>
    <property type="molecule type" value="Genomic_DNA"/>
</dbReference>
<accession>A0ACB9PC45</accession>
<evidence type="ECO:0000313" key="2">
    <source>
        <dbReference type="Proteomes" id="UP000828941"/>
    </source>
</evidence>
<organism evidence="1 2">
    <name type="scientific">Bauhinia variegata</name>
    <name type="common">Purple orchid tree</name>
    <name type="synonym">Phanera variegata</name>
    <dbReference type="NCBI Taxonomy" id="167791"/>
    <lineage>
        <taxon>Eukaryota</taxon>
        <taxon>Viridiplantae</taxon>
        <taxon>Streptophyta</taxon>
        <taxon>Embryophyta</taxon>
        <taxon>Tracheophyta</taxon>
        <taxon>Spermatophyta</taxon>
        <taxon>Magnoliopsida</taxon>
        <taxon>eudicotyledons</taxon>
        <taxon>Gunneridae</taxon>
        <taxon>Pentapetalae</taxon>
        <taxon>rosids</taxon>
        <taxon>fabids</taxon>
        <taxon>Fabales</taxon>
        <taxon>Fabaceae</taxon>
        <taxon>Cercidoideae</taxon>
        <taxon>Cercideae</taxon>
        <taxon>Bauhiniinae</taxon>
        <taxon>Bauhinia</taxon>
    </lineage>
</organism>
<gene>
    <name evidence="1" type="ORF">L6164_013124</name>
</gene>
<protein>
    <submittedName>
        <fullName evidence="1">Uncharacterized protein</fullName>
    </submittedName>
</protein>
<keyword evidence="2" id="KW-1185">Reference proteome</keyword>
<proteinExistence type="predicted"/>
<sequence>MWTIKWFWASYRFEPQLQYAYYTAYFRYSSLAATSEVWELFTSILAGSTRTSLALKVLLISFKLHFR</sequence>
<name>A0ACB9PC45_BAUVA</name>
<reference evidence="1 2" key="1">
    <citation type="journal article" date="2022" name="DNA Res.">
        <title>Chromosomal-level genome assembly of the orchid tree Bauhinia variegata (Leguminosae; Cercidoideae) supports the allotetraploid origin hypothesis of Bauhinia.</title>
        <authorList>
            <person name="Zhong Y."/>
            <person name="Chen Y."/>
            <person name="Zheng D."/>
            <person name="Pang J."/>
            <person name="Liu Y."/>
            <person name="Luo S."/>
            <person name="Meng S."/>
            <person name="Qian L."/>
            <person name="Wei D."/>
            <person name="Dai S."/>
            <person name="Zhou R."/>
        </authorList>
    </citation>
    <scope>NUCLEOTIDE SEQUENCE [LARGE SCALE GENOMIC DNA]</scope>
    <source>
        <strain evidence="1">BV-YZ2020</strain>
    </source>
</reference>
<dbReference type="Proteomes" id="UP000828941">
    <property type="component" value="Chromosome 5"/>
</dbReference>
<comment type="caution">
    <text evidence="1">The sequence shown here is derived from an EMBL/GenBank/DDBJ whole genome shotgun (WGS) entry which is preliminary data.</text>
</comment>
<evidence type="ECO:0000313" key="1">
    <source>
        <dbReference type="EMBL" id="KAI4346042.1"/>
    </source>
</evidence>